<dbReference type="EMBL" id="SJPU01000001">
    <property type="protein sequence ID" value="TWU19008.1"/>
    <property type="molecule type" value="Genomic_DNA"/>
</dbReference>
<dbReference type="Proteomes" id="UP000319908">
    <property type="component" value="Unassembled WGS sequence"/>
</dbReference>
<evidence type="ECO:0000313" key="2">
    <source>
        <dbReference type="EMBL" id="TWU19008.1"/>
    </source>
</evidence>
<name>A0A5C6C4A2_9BACT</name>
<reference evidence="2 3" key="1">
    <citation type="journal article" date="2020" name="Antonie Van Leeuwenhoek">
        <title>Rhodopirellula heiligendammensis sp. nov., Rhodopirellula pilleata sp. nov., and Rhodopirellula solitaria sp. nov. isolated from natural or artificial marine surfaces in Northern Germany and California, USA, and emended description of the genus Rhodopirellula.</title>
        <authorList>
            <person name="Kallscheuer N."/>
            <person name="Wiegand S."/>
            <person name="Jogler M."/>
            <person name="Boedeker C."/>
            <person name="Peeters S.H."/>
            <person name="Rast P."/>
            <person name="Heuer A."/>
            <person name="Jetten M.S.M."/>
            <person name="Rohde M."/>
            <person name="Jogler C."/>
        </authorList>
    </citation>
    <scope>NUCLEOTIDE SEQUENCE [LARGE SCALE GENOMIC DNA]</scope>
    <source>
        <strain evidence="2 3">Poly21</strain>
    </source>
</reference>
<dbReference type="AlphaFoldDB" id="A0A5C6C4A2"/>
<gene>
    <name evidence="2" type="ORF">Poly21_11790</name>
</gene>
<comment type="caution">
    <text evidence="2">The sequence shown here is derived from an EMBL/GenBank/DDBJ whole genome shotgun (WGS) entry which is preliminary data.</text>
</comment>
<accession>A0A5C6C4A2</accession>
<evidence type="ECO:0000313" key="3">
    <source>
        <dbReference type="Proteomes" id="UP000319908"/>
    </source>
</evidence>
<sequence>MGQLRSVQRHDRSTSCSVATPRRKVTAVVPIGAGDNRTLLVRHNAAEVDSRMRSPLLAASWSHNSMAIFAASLSCIGAFNESAMATDSTTNSIYMASCLINRHVPVTSRCTHPRSPEISPSYSRYRARWSGSRRDKLSSANGQQIGVDHVTSIPLSPPLAAKNQSKWSPRPLLRHRPAPTRCSETANRSLTTWAAIDAPFWRVWFPGSVGCVCSPWTRSEPDRPPSNQNHVG</sequence>
<organism evidence="2 3">
    <name type="scientific">Allorhodopirellula heiligendammensis</name>
    <dbReference type="NCBI Taxonomy" id="2714739"/>
    <lineage>
        <taxon>Bacteria</taxon>
        <taxon>Pseudomonadati</taxon>
        <taxon>Planctomycetota</taxon>
        <taxon>Planctomycetia</taxon>
        <taxon>Pirellulales</taxon>
        <taxon>Pirellulaceae</taxon>
        <taxon>Allorhodopirellula</taxon>
    </lineage>
</organism>
<feature type="region of interest" description="Disordered" evidence="1">
    <location>
        <begin position="158"/>
        <end position="180"/>
    </location>
</feature>
<keyword evidence="3" id="KW-1185">Reference proteome</keyword>
<evidence type="ECO:0000256" key="1">
    <source>
        <dbReference type="SAM" id="MobiDB-lite"/>
    </source>
</evidence>
<proteinExistence type="predicted"/>
<protein>
    <submittedName>
        <fullName evidence="2">Uncharacterized protein</fullName>
    </submittedName>
</protein>